<dbReference type="Pfam" id="PF01029">
    <property type="entry name" value="NusB"/>
    <property type="match status" value="1"/>
</dbReference>
<dbReference type="PANTHER" id="PTHR11078">
    <property type="entry name" value="N UTILIZATION SUBSTANCE PROTEIN B-RELATED"/>
    <property type="match status" value="1"/>
</dbReference>
<dbReference type="GO" id="GO:0005829">
    <property type="term" value="C:cytosol"/>
    <property type="evidence" value="ECO:0007669"/>
    <property type="project" value="TreeGrafter"/>
</dbReference>
<dbReference type="InterPro" id="IPR035926">
    <property type="entry name" value="NusB-like_sf"/>
</dbReference>
<sequence length="387" mass="45277">MVNRRLLRVKAFQQLYAYNTQERAQYQLAFDELAVIFQPDLSLMVAKEEQAPRLEGLKKLAEIQLNEFFQEIPTEESIPPESLAAAKSVYRTYQNNTKKIAEKLKKDMVKEVESIYKQYLKILFYLQHLSDIAVWDENRRLLENPIKTSQLSKNKVLAIMPKWKALQQAFEDQHIGWSEDEENRIKKLFLDVILLDQTFVDYLPQAGKSFEDDIEMIRYILKTFILKHSSMTEYFEEKDLNWHLNKDVVKSLSTKTFKVDALEDLSLQPLALQWDDDKLFFEELFESTIQNDKDLVLWIGDQTKNWESDRLAMADFILLKMALTEMIKFSSIPVKVSINEYIELAKNYSTPKSGQFINGILDVISLRLIHEKIITKSGRGLIDIASK</sequence>
<keyword evidence="3" id="KW-0694">RNA-binding</keyword>
<gene>
    <name evidence="6" type="ORF">HME7025_01917</name>
</gene>
<keyword evidence="2" id="KW-0889">Transcription antitermination</keyword>
<keyword evidence="5" id="KW-0804">Transcription</keyword>
<dbReference type="InterPro" id="IPR006027">
    <property type="entry name" value="NusB_RsmB_TIM44"/>
</dbReference>
<keyword evidence="7" id="KW-1185">Reference proteome</keyword>
<dbReference type="EMBL" id="CP029346">
    <property type="protein sequence ID" value="AWL09767.1"/>
    <property type="molecule type" value="Genomic_DNA"/>
</dbReference>
<dbReference type="GO" id="GO:0006353">
    <property type="term" value="P:DNA-templated transcription termination"/>
    <property type="evidence" value="ECO:0007669"/>
    <property type="project" value="InterPro"/>
</dbReference>
<evidence type="ECO:0000313" key="6">
    <source>
        <dbReference type="EMBL" id="AWL09767.1"/>
    </source>
</evidence>
<dbReference type="SUPFAM" id="SSF48013">
    <property type="entry name" value="NusB-like"/>
    <property type="match status" value="1"/>
</dbReference>
<dbReference type="AlphaFoldDB" id="A0A2S2DYC7"/>
<protein>
    <submittedName>
        <fullName evidence="6">N utilization substance protein B like protein</fullName>
    </submittedName>
</protein>
<keyword evidence="4" id="KW-0805">Transcription regulation</keyword>
<dbReference type="Proteomes" id="UP000245468">
    <property type="component" value="Chromosome"/>
</dbReference>
<dbReference type="PANTHER" id="PTHR11078:SF3">
    <property type="entry name" value="ANTITERMINATION NUSB DOMAIN-CONTAINING PROTEIN"/>
    <property type="match status" value="1"/>
</dbReference>
<organism evidence="6 7">
    <name type="scientific">Aquirufa nivalisilvae</name>
    <dbReference type="NCBI Taxonomy" id="2516557"/>
    <lineage>
        <taxon>Bacteria</taxon>
        <taxon>Pseudomonadati</taxon>
        <taxon>Bacteroidota</taxon>
        <taxon>Cytophagia</taxon>
        <taxon>Cytophagales</taxon>
        <taxon>Flectobacillaceae</taxon>
        <taxon>Aquirufa</taxon>
    </lineage>
</organism>
<name>A0A2S2DYC7_9BACT</name>
<dbReference type="OrthoDB" id="9787568at2"/>
<evidence type="ECO:0000256" key="3">
    <source>
        <dbReference type="ARBA" id="ARBA00022884"/>
    </source>
</evidence>
<evidence type="ECO:0000256" key="2">
    <source>
        <dbReference type="ARBA" id="ARBA00022814"/>
    </source>
</evidence>
<dbReference type="InterPro" id="IPR011605">
    <property type="entry name" value="NusB_fam"/>
</dbReference>
<accession>A0A2S2DYC7</accession>
<comment type="similarity">
    <text evidence="1">Belongs to the NusB family.</text>
</comment>
<evidence type="ECO:0000256" key="4">
    <source>
        <dbReference type="ARBA" id="ARBA00023015"/>
    </source>
</evidence>
<evidence type="ECO:0000256" key="1">
    <source>
        <dbReference type="ARBA" id="ARBA00005952"/>
    </source>
</evidence>
<reference evidence="7" key="1">
    <citation type="submission" date="2018-05" db="EMBL/GenBank/DDBJ databases">
        <title>Pseudarcicella sp. HME7025 Genome sequencing and assembly.</title>
        <authorList>
            <person name="Kim H."/>
            <person name="Kang H."/>
            <person name="Joh K."/>
        </authorList>
    </citation>
    <scope>NUCLEOTIDE SEQUENCE [LARGE SCALE GENOMIC DNA]</scope>
    <source>
        <strain evidence="7">HME7025</strain>
    </source>
</reference>
<dbReference type="NCBIfam" id="TIGR01951">
    <property type="entry name" value="nusB"/>
    <property type="match status" value="1"/>
</dbReference>
<dbReference type="KEGG" id="psez:HME7025_01917"/>
<dbReference type="GO" id="GO:0031564">
    <property type="term" value="P:transcription antitermination"/>
    <property type="evidence" value="ECO:0007669"/>
    <property type="project" value="UniProtKB-KW"/>
</dbReference>
<dbReference type="Gene3D" id="1.10.940.10">
    <property type="entry name" value="NusB-like"/>
    <property type="match status" value="1"/>
</dbReference>
<evidence type="ECO:0000256" key="5">
    <source>
        <dbReference type="ARBA" id="ARBA00023163"/>
    </source>
</evidence>
<dbReference type="GO" id="GO:0003723">
    <property type="term" value="F:RNA binding"/>
    <property type="evidence" value="ECO:0007669"/>
    <property type="project" value="UniProtKB-KW"/>
</dbReference>
<proteinExistence type="inferred from homology"/>
<evidence type="ECO:0000313" key="7">
    <source>
        <dbReference type="Proteomes" id="UP000245468"/>
    </source>
</evidence>
<dbReference type="RefSeq" id="WP_109323429.1">
    <property type="nucleotide sequence ID" value="NZ_CP029346.1"/>
</dbReference>